<gene>
    <name evidence="2" type="ORF">Fcan01_24575</name>
</gene>
<sequence length="144" mass="16137">MENESYSRREELDNHSPPSKSPTENDVTSSDELRFSKIYVVILVRKPILIRHDHRRNLHHHHLRVGQGNDDIIVQDNSLSNYSSLYSSPAEMFTGDESDGSDKDGNDLDSSSSSSLQVEPNENKTTLSSIPHLVIPHSPSKVTS</sequence>
<reference evidence="2 3" key="1">
    <citation type="submission" date="2015-12" db="EMBL/GenBank/DDBJ databases">
        <title>The genome of Folsomia candida.</title>
        <authorList>
            <person name="Faddeeva A."/>
            <person name="Derks M.F."/>
            <person name="Anvar Y."/>
            <person name="Smit S."/>
            <person name="Van Straalen N."/>
            <person name="Roelofs D."/>
        </authorList>
    </citation>
    <scope>NUCLEOTIDE SEQUENCE [LARGE SCALE GENOMIC DNA]</scope>
    <source>
        <strain evidence="2 3">VU population</strain>
        <tissue evidence="2">Whole body</tissue>
    </source>
</reference>
<feature type="compositionally biased region" description="Polar residues" evidence="1">
    <location>
        <begin position="117"/>
        <end position="129"/>
    </location>
</feature>
<keyword evidence="3" id="KW-1185">Reference proteome</keyword>
<proteinExistence type="predicted"/>
<feature type="region of interest" description="Disordered" evidence="1">
    <location>
        <begin position="88"/>
        <end position="144"/>
    </location>
</feature>
<feature type="compositionally biased region" description="Polar residues" evidence="1">
    <location>
        <begin position="16"/>
        <end position="30"/>
    </location>
</feature>
<comment type="caution">
    <text evidence="2">The sequence shown here is derived from an EMBL/GenBank/DDBJ whole genome shotgun (WGS) entry which is preliminary data.</text>
</comment>
<name>A0A226D7Q8_FOLCA</name>
<feature type="region of interest" description="Disordered" evidence="1">
    <location>
        <begin position="1"/>
        <end position="30"/>
    </location>
</feature>
<evidence type="ECO:0000313" key="3">
    <source>
        <dbReference type="Proteomes" id="UP000198287"/>
    </source>
</evidence>
<accession>A0A226D7Q8</accession>
<feature type="compositionally biased region" description="Basic and acidic residues" evidence="1">
    <location>
        <begin position="1"/>
        <end position="14"/>
    </location>
</feature>
<dbReference type="Proteomes" id="UP000198287">
    <property type="component" value="Unassembled WGS sequence"/>
</dbReference>
<dbReference type="AlphaFoldDB" id="A0A226D7Q8"/>
<evidence type="ECO:0000256" key="1">
    <source>
        <dbReference type="SAM" id="MobiDB-lite"/>
    </source>
</evidence>
<evidence type="ECO:0000313" key="2">
    <source>
        <dbReference type="EMBL" id="OXA40671.1"/>
    </source>
</evidence>
<dbReference type="EMBL" id="LNIX01000032">
    <property type="protein sequence ID" value="OXA40671.1"/>
    <property type="molecule type" value="Genomic_DNA"/>
</dbReference>
<organism evidence="2 3">
    <name type="scientific">Folsomia candida</name>
    <name type="common">Springtail</name>
    <dbReference type="NCBI Taxonomy" id="158441"/>
    <lineage>
        <taxon>Eukaryota</taxon>
        <taxon>Metazoa</taxon>
        <taxon>Ecdysozoa</taxon>
        <taxon>Arthropoda</taxon>
        <taxon>Hexapoda</taxon>
        <taxon>Collembola</taxon>
        <taxon>Entomobryomorpha</taxon>
        <taxon>Isotomoidea</taxon>
        <taxon>Isotomidae</taxon>
        <taxon>Proisotominae</taxon>
        <taxon>Folsomia</taxon>
    </lineage>
</organism>
<protein>
    <submittedName>
        <fullName evidence="2">Uncharacterized protein</fullName>
    </submittedName>
</protein>